<feature type="transmembrane region" description="Helical" evidence="1">
    <location>
        <begin position="169"/>
        <end position="187"/>
    </location>
</feature>
<gene>
    <name evidence="2" type="ORF">PMA3_08460</name>
</gene>
<feature type="transmembrane region" description="Helical" evidence="1">
    <location>
        <begin position="193"/>
        <end position="212"/>
    </location>
</feature>
<dbReference type="KEGG" id="psil:PMA3_08460"/>
<keyword evidence="1" id="KW-0472">Membrane</keyword>
<feature type="transmembrane region" description="Helical" evidence="1">
    <location>
        <begin position="233"/>
        <end position="250"/>
    </location>
</feature>
<reference evidence="2 3" key="1">
    <citation type="journal article" date="2018" name="Syst. Appl. Microbiol.">
        <title>Pseudomonas silesiensis sp. nov. strain A3T isolated from a biological pesticide sewage treatment plant and analysis of the complete genome sequence.</title>
        <authorList>
            <person name="Kaminski M.A."/>
            <person name="Furmanczyk E.M."/>
            <person name="Sobczak A."/>
            <person name="Dziembowski A."/>
            <person name="Lipinski L."/>
        </authorList>
    </citation>
    <scope>NUCLEOTIDE SEQUENCE [LARGE SCALE GENOMIC DNA]</scope>
    <source>
        <strain evidence="2 3">A3</strain>
    </source>
</reference>
<feature type="transmembrane region" description="Helical" evidence="1">
    <location>
        <begin position="287"/>
        <end position="304"/>
    </location>
</feature>
<keyword evidence="1" id="KW-1133">Transmembrane helix</keyword>
<dbReference type="EMBL" id="CP014870">
    <property type="protein sequence ID" value="ANJ55189.1"/>
    <property type="molecule type" value="Genomic_DNA"/>
</dbReference>
<proteinExistence type="predicted"/>
<evidence type="ECO:0000313" key="2">
    <source>
        <dbReference type="EMBL" id="ANJ55189.1"/>
    </source>
</evidence>
<protein>
    <submittedName>
        <fullName evidence="2">Uncharacterized protein</fullName>
    </submittedName>
</protein>
<feature type="transmembrane region" description="Helical" evidence="1">
    <location>
        <begin position="262"/>
        <end position="280"/>
    </location>
</feature>
<sequence>MRNKAYLKATSILAFTFLYCAMAYLLLTIGTDNLYFDSEKILDRLSYNYEEDQSLSFFDSYTLSAYLYKILTFSQNLNSNMLTSFRHGDFNIISFVFIFQFLTMLYICARAFSYAYRRNLYISLLVFVYMLFSALYLLVPSKDFFIFVLAYITIFVSFKFRYFVYTYSLFRPFLLMSFLIHIIVTKFTLKKTLLITAVVFPVLFFIPMPVGLSKPAAFLTANTGIVNFFPDSNMAVFFLNGTINSIRLFFPFELFFLELRHWLIAVPKMMLSIIFLYCLIKREKTESLTLFILILSFFYVQGLFEPDFGSALRHSYIISPALIKLIPRRS</sequence>
<organism evidence="2 3">
    <name type="scientific">Pseudomonas silesiensis</name>
    <dbReference type="NCBI Taxonomy" id="1853130"/>
    <lineage>
        <taxon>Bacteria</taxon>
        <taxon>Pseudomonadati</taxon>
        <taxon>Pseudomonadota</taxon>
        <taxon>Gammaproteobacteria</taxon>
        <taxon>Pseudomonadales</taxon>
        <taxon>Pseudomonadaceae</taxon>
        <taxon>Pseudomonas</taxon>
    </lineage>
</organism>
<evidence type="ECO:0000313" key="3">
    <source>
        <dbReference type="Proteomes" id="UP000078354"/>
    </source>
</evidence>
<dbReference type="Proteomes" id="UP000078354">
    <property type="component" value="Chromosome"/>
</dbReference>
<keyword evidence="1" id="KW-0812">Transmembrane</keyword>
<keyword evidence="3" id="KW-1185">Reference proteome</keyword>
<feature type="transmembrane region" description="Helical" evidence="1">
    <location>
        <begin position="90"/>
        <end position="108"/>
    </location>
</feature>
<name>A0A191YQZ5_9PSED</name>
<dbReference type="AlphaFoldDB" id="A0A191YQZ5"/>
<evidence type="ECO:0000256" key="1">
    <source>
        <dbReference type="SAM" id="Phobius"/>
    </source>
</evidence>
<feature type="transmembrane region" description="Helical" evidence="1">
    <location>
        <begin position="120"/>
        <end position="138"/>
    </location>
</feature>
<feature type="transmembrane region" description="Helical" evidence="1">
    <location>
        <begin position="144"/>
        <end position="162"/>
    </location>
</feature>
<feature type="transmembrane region" description="Helical" evidence="1">
    <location>
        <begin position="12"/>
        <end position="30"/>
    </location>
</feature>
<accession>A0A191YQZ5</accession>